<evidence type="ECO:0000313" key="3">
    <source>
        <dbReference type="Proteomes" id="UP000229307"/>
    </source>
</evidence>
<feature type="chain" id="PRO_5014604685" description="DUF5723 domain-containing protein" evidence="1">
    <location>
        <begin position="22"/>
        <end position="407"/>
    </location>
</feature>
<keyword evidence="1" id="KW-0732">Signal</keyword>
<reference evidence="3" key="1">
    <citation type="submission" date="2017-09" db="EMBL/GenBank/DDBJ databases">
        <title>Depth-based differentiation of microbial function through sediment-hosted aquifers and enrichment of novel symbionts in the deep terrestrial subsurface.</title>
        <authorList>
            <person name="Probst A.J."/>
            <person name="Ladd B."/>
            <person name="Jarett J.K."/>
            <person name="Geller-Mcgrath D.E."/>
            <person name="Sieber C.M.K."/>
            <person name="Emerson J.B."/>
            <person name="Anantharaman K."/>
            <person name="Thomas B.C."/>
            <person name="Malmstrom R."/>
            <person name="Stieglmeier M."/>
            <person name="Klingl A."/>
            <person name="Woyke T."/>
            <person name="Ryan C.M."/>
            <person name="Banfield J.F."/>
        </authorList>
    </citation>
    <scope>NUCLEOTIDE SEQUENCE [LARGE SCALE GENOMIC DNA]</scope>
</reference>
<feature type="signal peptide" evidence="1">
    <location>
        <begin position="1"/>
        <end position="21"/>
    </location>
</feature>
<dbReference type="Proteomes" id="UP000229307">
    <property type="component" value="Unassembled WGS sequence"/>
</dbReference>
<comment type="caution">
    <text evidence="2">The sequence shown here is derived from an EMBL/GenBank/DDBJ whole genome shotgun (WGS) entry which is preliminary data.</text>
</comment>
<dbReference type="AlphaFoldDB" id="A0A2M7SBW8"/>
<proteinExistence type="predicted"/>
<dbReference type="EMBL" id="PFMR01000147">
    <property type="protein sequence ID" value="PIZ17032.1"/>
    <property type="molecule type" value="Genomic_DNA"/>
</dbReference>
<organism evidence="2 3">
    <name type="scientific">Candidatus Desantisbacteria bacterium CG_4_10_14_0_8_um_filter_48_22</name>
    <dbReference type="NCBI Taxonomy" id="1974543"/>
    <lineage>
        <taxon>Bacteria</taxon>
        <taxon>Candidatus Desantisiibacteriota</taxon>
    </lineage>
</organism>
<protein>
    <recommendedName>
        <fullName evidence="4">DUF5723 domain-containing protein</fullName>
    </recommendedName>
</protein>
<evidence type="ECO:0000313" key="2">
    <source>
        <dbReference type="EMBL" id="PIZ17032.1"/>
    </source>
</evidence>
<gene>
    <name evidence="2" type="ORF">COY52_05395</name>
</gene>
<accession>A0A2M7SBW8</accession>
<evidence type="ECO:0000256" key="1">
    <source>
        <dbReference type="SAM" id="SignalP"/>
    </source>
</evidence>
<sequence>MKIMRIVLMICVVICVNEATAKVSTAPYYYLNTGEALVITTAETEPQYSFSTSICGDFAAFMKIGEKFTLIPFYELVYQGPGLSMQTKEGANFQQQSQEHAVFVKGNYRFSEAMSLNSQVEYVLQLTRTGTNERWADGMYNLYSFGFDIYADLALGRTTMKPGFYYVNCTYPNYISLLGMIDKSLAIPQQDQERYKIYLTGEYALPNNMFLEYRPAYTFKNFKWQKVIDETGVEQGPLQQDGIVEMGLKLSIPRLKYPYVPGLVMLVDYAFTWYYSNQNSIQTTDTGSIIPNSWMPNFYDYRTHELTPQIYYTLPNKIRLILTLDYSLKDYASRPPQDYLGTWLTDTDQKEYDLTRTLTAGVSFPLGSFSLGINYVLTSAVSNMKYERYYKYTYDNQTIMVDYTFEY</sequence>
<evidence type="ECO:0008006" key="4">
    <source>
        <dbReference type="Google" id="ProtNLM"/>
    </source>
</evidence>
<name>A0A2M7SBW8_9BACT</name>